<dbReference type="Pfam" id="PF03652">
    <property type="entry name" value="RuvX"/>
    <property type="match status" value="1"/>
</dbReference>
<evidence type="ECO:0000313" key="8">
    <source>
        <dbReference type="Proteomes" id="UP000195667"/>
    </source>
</evidence>
<dbReference type="Gene3D" id="3.30.420.140">
    <property type="entry name" value="YqgF/RNase H-like domain"/>
    <property type="match status" value="1"/>
</dbReference>
<keyword evidence="4 5" id="KW-0378">Hydrolase</keyword>
<dbReference type="OrthoDB" id="9796140at2"/>
<dbReference type="InterPro" id="IPR012337">
    <property type="entry name" value="RNaseH-like_sf"/>
</dbReference>
<dbReference type="InterPro" id="IPR006641">
    <property type="entry name" value="YqgF/RNaseH-like_dom"/>
</dbReference>
<comment type="subcellular location">
    <subcellularLocation>
        <location evidence="5">Cytoplasm</location>
    </subcellularLocation>
</comment>
<dbReference type="InterPro" id="IPR005227">
    <property type="entry name" value="YqgF"/>
</dbReference>
<dbReference type="EMBL" id="FUKI01000090">
    <property type="protein sequence ID" value="SJM91149.1"/>
    <property type="molecule type" value="Genomic_DNA"/>
</dbReference>
<dbReference type="NCBIfam" id="TIGR00250">
    <property type="entry name" value="RNAse_H_YqgF"/>
    <property type="match status" value="1"/>
</dbReference>
<keyword evidence="3 5" id="KW-0540">Nuclease</keyword>
<dbReference type="InterPro" id="IPR037027">
    <property type="entry name" value="YqgF/RNaseH-like_dom_sf"/>
</dbReference>
<accession>A0A1R4H4K9</accession>
<dbReference type="PANTHER" id="PTHR33317">
    <property type="entry name" value="POLYNUCLEOTIDYL TRANSFERASE, RIBONUCLEASE H-LIKE SUPERFAMILY PROTEIN"/>
    <property type="match status" value="1"/>
</dbReference>
<dbReference type="HAMAP" id="MF_00651">
    <property type="entry name" value="Nuclease_YqgF"/>
    <property type="match status" value="1"/>
</dbReference>
<evidence type="ECO:0000313" key="7">
    <source>
        <dbReference type="EMBL" id="SJM91149.1"/>
    </source>
</evidence>
<evidence type="ECO:0000256" key="3">
    <source>
        <dbReference type="ARBA" id="ARBA00022722"/>
    </source>
</evidence>
<feature type="domain" description="YqgF/RNase H-like" evidence="6">
    <location>
        <begin position="13"/>
        <end position="113"/>
    </location>
</feature>
<dbReference type="GO" id="GO:0016788">
    <property type="term" value="F:hydrolase activity, acting on ester bonds"/>
    <property type="evidence" value="ECO:0007669"/>
    <property type="project" value="UniProtKB-UniRule"/>
</dbReference>
<dbReference type="SMART" id="SM00732">
    <property type="entry name" value="YqgFc"/>
    <property type="match status" value="1"/>
</dbReference>
<comment type="function">
    <text evidence="5">Could be a nuclease involved in processing of the 5'-end of pre-16S rRNA.</text>
</comment>
<evidence type="ECO:0000259" key="6">
    <source>
        <dbReference type="SMART" id="SM00732"/>
    </source>
</evidence>
<dbReference type="CDD" id="cd16964">
    <property type="entry name" value="YqgF"/>
    <property type="match status" value="1"/>
</dbReference>
<comment type="similarity">
    <text evidence="5">Belongs to the YqgF HJR family.</text>
</comment>
<evidence type="ECO:0000256" key="1">
    <source>
        <dbReference type="ARBA" id="ARBA00022490"/>
    </source>
</evidence>
<dbReference type="GO" id="GO:0000967">
    <property type="term" value="P:rRNA 5'-end processing"/>
    <property type="evidence" value="ECO:0007669"/>
    <property type="project" value="UniProtKB-UniRule"/>
</dbReference>
<dbReference type="PANTHER" id="PTHR33317:SF4">
    <property type="entry name" value="POLYNUCLEOTIDYL TRANSFERASE, RIBONUCLEASE H-LIKE SUPERFAMILY PROTEIN"/>
    <property type="match status" value="1"/>
</dbReference>
<reference evidence="8" key="1">
    <citation type="submission" date="2017-02" db="EMBL/GenBank/DDBJ databases">
        <authorList>
            <person name="Daims H."/>
        </authorList>
    </citation>
    <scope>NUCLEOTIDE SEQUENCE [LARGE SCALE GENOMIC DNA]</scope>
</reference>
<protein>
    <recommendedName>
        <fullName evidence="5">Putative pre-16S rRNA nuclease</fullName>
        <ecNumber evidence="5">3.1.-.-</ecNumber>
    </recommendedName>
</protein>
<dbReference type="GO" id="GO:0005829">
    <property type="term" value="C:cytosol"/>
    <property type="evidence" value="ECO:0007669"/>
    <property type="project" value="TreeGrafter"/>
</dbReference>
<dbReference type="GO" id="GO:0004518">
    <property type="term" value="F:nuclease activity"/>
    <property type="evidence" value="ECO:0007669"/>
    <property type="project" value="UniProtKB-KW"/>
</dbReference>
<dbReference type="AlphaFoldDB" id="A0A1R4H4K9"/>
<dbReference type="RefSeq" id="WP_087142824.1">
    <property type="nucleotide sequence ID" value="NZ_FUKI01000090.1"/>
</dbReference>
<evidence type="ECO:0000256" key="4">
    <source>
        <dbReference type="ARBA" id="ARBA00022801"/>
    </source>
</evidence>
<keyword evidence="1 5" id="KW-0963">Cytoplasm</keyword>
<dbReference type="Proteomes" id="UP000195667">
    <property type="component" value="Unassembled WGS sequence"/>
</dbReference>
<keyword evidence="2 5" id="KW-0690">Ribosome biogenesis</keyword>
<dbReference type="EC" id="3.1.-.-" evidence="5"/>
<name>A0A1R4H4K9_9GAMM</name>
<organism evidence="7 8">
    <name type="scientific">Crenothrix polyspora</name>
    <dbReference type="NCBI Taxonomy" id="360316"/>
    <lineage>
        <taxon>Bacteria</taxon>
        <taxon>Pseudomonadati</taxon>
        <taxon>Pseudomonadota</taxon>
        <taxon>Gammaproteobacteria</taxon>
        <taxon>Methylococcales</taxon>
        <taxon>Crenotrichaceae</taxon>
        <taxon>Crenothrix</taxon>
    </lineage>
</organism>
<evidence type="ECO:0000256" key="5">
    <source>
        <dbReference type="HAMAP-Rule" id="MF_00651"/>
    </source>
</evidence>
<gene>
    <name evidence="7" type="primary">yqgF</name>
    <name evidence="7" type="ORF">CRENPOLYSF1_180008</name>
</gene>
<keyword evidence="8" id="KW-1185">Reference proteome</keyword>
<sequence>MVKRDPLQPKQSDTYLGFDFGNKKIGVAVGQTTTYMASPLHTLRAINQNPDWHAISQLIKEWQPIGLVVGISKQYDGSDNAITPRMLKFCRQLEGRFQLPVYQQDETLSTFESKQLLFDDVKLSATKLWEVEDQLAAHLILQTWLNNCTKNDPHTFKN</sequence>
<evidence type="ECO:0000256" key="2">
    <source>
        <dbReference type="ARBA" id="ARBA00022517"/>
    </source>
</evidence>
<proteinExistence type="inferred from homology"/>
<dbReference type="SUPFAM" id="SSF53098">
    <property type="entry name" value="Ribonuclease H-like"/>
    <property type="match status" value="1"/>
</dbReference>